<sequence length="459" mass="50550">MALLESLKSALKFADHAGVTAPPKAGVYHFLREEPQEKVRAHLRVNPDGSGLLLVNAARVYHFNPSATFMAYLALNRTPRPQALKSLARAFNAPRETLAADYDQVAVQVEGLLAPDGPCPVHELDLDILPPFSVRPNAPYRMDLALTYQCNNACSHCYNARERSFSQLSTPEWFKVLDLLWELGIPHIVFTGGEPTLRPDLPDLIAHAEHNGQITGINTNGRRLKDAEFVKRLAGAGLDHVQITLESHVPEIHDELVAHPGAWQETVAGLRNVLETHLYVMTNTTLLKRNSPHLAGTLDFLAENGVPTLGINALIYSGRGETVGTGLAESDLPALLSLAQERTQAHHQRLIWYTPTQYCHFDPMALELGVKGCTAALYNMCIEPDGSVLPCQSYYQPLGNLLKDPWDSIWNHELAVSLRERKGLPEDCLSCQLLPDCGGGCPLAQTHQQPVKPVLTIHS</sequence>
<evidence type="ECO:0000259" key="5">
    <source>
        <dbReference type="PROSITE" id="PS51918"/>
    </source>
</evidence>
<protein>
    <submittedName>
        <fullName evidence="6">Radical SAM additional 4Fe4S-binding SPASM domain</fullName>
    </submittedName>
</protein>
<dbReference type="InterPro" id="IPR058240">
    <property type="entry name" value="rSAM_sf"/>
</dbReference>
<keyword evidence="1" id="KW-0949">S-adenosyl-L-methionine</keyword>
<dbReference type="PROSITE" id="PS51918">
    <property type="entry name" value="RADICAL_SAM"/>
    <property type="match status" value="1"/>
</dbReference>
<evidence type="ECO:0000313" key="7">
    <source>
        <dbReference type="Proteomes" id="UP000055060"/>
    </source>
</evidence>
<keyword evidence="7" id="KW-1185">Reference proteome</keyword>
<dbReference type="InterPro" id="IPR023885">
    <property type="entry name" value="4Fe4S-binding_SPASM_dom"/>
</dbReference>
<dbReference type="GO" id="GO:0006783">
    <property type="term" value="P:heme biosynthetic process"/>
    <property type="evidence" value="ECO:0007669"/>
    <property type="project" value="TreeGrafter"/>
</dbReference>
<dbReference type="GO" id="GO:0051536">
    <property type="term" value="F:iron-sulfur cluster binding"/>
    <property type="evidence" value="ECO:0007669"/>
    <property type="project" value="UniProtKB-KW"/>
</dbReference>
<dbReference type="STRING" id="360412.LARV_02246"/>
<evidence type="ECO:0000256" key="4">
    <source>
        <dbReference type="ARBA" id="ARBA00023014"/>
    </source>
</evidence>
<accession>A0A0S7BA64</accession>
<dbReference type="InterPro" id="IPR013785">
    <property type="entry name" value="Aldolase_TIM"/>
</dbReference>
<dbReference type="GO" id="GO:0003824">
    <property type="term" value="F:catalytic activity"/>
    <property type="evidence" value="ECO:0007669"/>
    <property type="project" value="InterPro"/>
</dbReference>
<gene>
    <name evidence="6" type="ORF">LARV_02246</name>
</gene>
<proteinExistence type="predicted"/>
<dbReference type="Pfam" id="PF04055">
    <property type="entry name" value="Radical_SAM"/>
    <property type="match status" value="1"/>
</dbReference>
<reference evidence="6" key="1">
    <citation type="submission" date="2015-07" db="EMBL/GenBank/DDBJ databases">
        <title>Draft Genome Sequences of Anaerolinea thermolimosa IMO-1, Bellilinea caldifistulae GOMI-1, Leptolinea tardivitalis YMTK-2, Levilinea saccharolytica KIBI-1,Longilinea arvoryzae KOME-1, Previously Described as Members of the Anaerolineaceae (Chloroflexi).</title>
        <authorList>
            <person name="Sekiguchi Y."/>
            <person name="Ohashi A."/>
            <person name="Matsuura N."/>
            <person name="Tourlousse M.D."/>
        </authorList>
    </citation>
    <scope>NUCLEOTIDE SEQUENCE [LARGE SCALE GENOMIC DNA]</scope>
    <source>
        <strain evidence="6">KOME-1</strain>
    </source>
</reference>
<evidence type="ECO:0000256" key="1">
    <source>
        <dbReference type="ARBA" id="ARBA00022691"/>
    </source>
</evidence>
<evidence type="ECO:0000256" key="3">
    <source>
        <dbReference type="ARBA" id="ARBA00023004"/>
    </source>
</evidence>
<keyword evidence="2" id="KW-0479">Metal-binding</keyword>
<evidence type="ECO:0000256" key="2">
    <source>
        <dbReference type="ARBA" id="ARBA00022723"/>
    </source>
</evidence>
<dbReference type="CDD" id="cd01335">
    <property type="entry name" value="Radical_SAM"/>
    <property type="match status" value="1"/>
</dbReference>
<dbReference type="EMBL" id="DF967972">
    <property type="protein sequence ID" value="GAP14476.1"/>
    <property type="molecule type" value="Genomic_DNA"/>
</dbReference>
<feature type="domain" description="Radical SAM core" evidence="5">
    <location>
        <begin position="136"/>
        <end position="354"/>
    </location>
</feature>
<dbReference type="InterPro" id="IPR050377">
    <property type="entry name" value="Radical_SAM_PqqE_MftC-like"/>
</dbReference>
<dbReference type="OrthoDB" id="9808591at2"/>
<dbReference type="GO" id="GO:0046872">
    <property type="term" value="F:metal ion binding"/>
    <property type="evidence" value="ECO:0007669"/>
    <property type="project" value="UniProtKB-KW"/>
</dbReference>
<dbReference type="PANTHER" id="PTHR11228">
    <property type="entry name" value="RADICAL SAM DOMAIN PROTEIN"/>
    <property type="match status" value="1"/>
</dbReference>
<dbReference type="SUPFAM" id="SSF102114">
    <property type="entry name" value="Radical SAM enzymes"/>
    <property type="match status" value="1"/>
</dbReference>
<dbReference type="PANTHER" id="PTHR11228:SF7">
    <property type="entry name" value="PQQA PEPTIDE CYCLASE"/>
    <property type="match status" value="1"/>
</dbReference>
<dbReference type="Proteomes" id="UP000055060">
    <property type="component" value="Unassembled WGS sequence"/>
</dbReference>
<dbReference type="SFLD" id="SFLDG01386">
    <property type="entry name" value="main_SPASM_domain-containing"/>
    <property type="match status" value="1"/>
</dbReference>
<dbReference type="AlphaFoldDB" id="A0A0S7BA64"/>
<name>A0A0S7BA64_9CHLR</name>
<dbReference type="RefSeq" id="WP_083522509.1">
    <property type="nucleotide sequence ID" value="NZ_DF967972.1"/>
</dbReference>
<organism evidence="6">
    <name type="scientific">Longilinea arvoryzae</name>
    <dbReference type="NCBI Taxonomy" id="360412"/>
    <lineage>
        <taxon>Bacteria</taxon>
        <taxon>Bacillati</taxon>
        <taxon>Chloroflexota</taxon>
        <taxon>Anaerolineae</taxon>
        <taxon>Anaerolineales</taxon>
        <taxon>Anaerolineaceae</taxon>
        <taxon>Longilinea</taxon>
    </lineage>
</organism>
<dbReference type="InterPro" id="IPR007197">
    <property type="entry name" value="rSAM"/>
</dbReference>
<dbReference type="Gene3D" id="3.20.20.70">
    <property type="entry name" value="Aldolase class I"/>
    <property type="match status" value="1"/>
</dbReference>
<keyword evidence="4" id="KW-0411">Iron-sulfur</keyword>
<keyword evidence="3" id="KW-0408">Iron</keyword>
<dbReference type="SFLD" id="SFLDG01067">
    <property type="entry name" value="SPASM/twitch_domain_containing"/>
    <property type="match status" value="1"/>
</dbReference>
<dbReference type="NCBIfam" id="TIGR04085">
    <property type="entry name" value="rSAM_more_4Fe4S"/>
    <property type="match status" value="1"/>
</dbReference>
<dbReference type="Pfam" id="PF13186">
    <property type="entry name" value="SPASM"/>
    <property type="match status" value="1"/>
</dbReference>
<evidence type="ECO:0000313" key="6">
    <source>
        <dbReference type="EMBL" id="GAP14476.1"/>
    </source>
</evidence>
<dbReference type="SFLD" id="SFLDS00029">
    <property type="entry name" value="Radical_SAM"/>
    <property type="match status" value="1"/>
</dbReference>